<accession>A0A1L3ZYZ6</accession>
<name>A0A1L3ZYZ6_9SPHN</name>
<dbReference type="PRINTS" id="PR00413">
    <property type="entry name" value="HADHALOGNASE"/>
</dbReference>
<evidence type="ECO:0000313" key="2">
    <source>
        <dbReference type="Proteomes" id="UP000182063"/>
    </source>
</evidence>
<organism evidence="1 2">
    <name type="scientific">Tardibacter chloracetimidivorans</name>
    <dbReference type="NCBI Taxonomy" id="1921510"/>
    <lineage>
        <taxon>Bacteria</taxon>
        <taxon>Pseudomonadati</taxon>
        <taxon>Pseudomonadota</taxon>
        <taxon>Alphaproteobacteria</taxon>
        <taxon>Sphingomonadales</taxon>
        <taxon>Sphingomonadaceae</taxon>
        <taxon>Tardibacter</taxon>
    </lineage>
</organism>
<keyword evidence="2" id="KW-1185">Reference proteome</keyword>
<dbReference type="Proteomes" id="UP000182063">
    <property type="component" value="Chromosome"/>
</dbReference>
<dbReference type="SFLD" id="SFLDG01129">
    <property type="entry name" value="C1.5:_HAD__Beta-PGM__Phosphata"/>
    <property type="match status" value="1"/>
</dbReference>
<dbReference type="PANTHER" id="PTHR43611">
    <property type="entry name" value="ALPHA-D-GLUCOSE 1-PHOSPHATE PHOSPHATASE"/>
    <property type="match status" value="1"/>
</dbReference>
<reference evidence="2" key="1">
    <citation type="submission" date="2016-11" db="EMBL/GenBank/DDBJ databases">
        <title>Complete Genome Sequence of alachlor-degrading Sphingomonas sp. strain JJ-A5.</title>
        <authorList>
            <person name="Lee H."/>
            <person name="Ka J.-O."/>
        </authorList>
    </citation>
    <scope>NUCLEOTIDE SEQUENCE [LARGE SCALE GENOMIC DNA]</scope>
    <source>
        <strain evidence="2">JJ-A5</strain>
    </source>
</reference>
<dbReference type="Gene3D" id="3.40.50.1000">
    <property type="entry name" value="HAD superfamily/HAD-like"/>
    <property type="match status" value="1"/>
</dbReference>
<evidence type="ECO:0000313" key="1">
    <source>
        <dbReference type="EMBL" id="API60819.1"/>
    </source>
</evidence>
<dbReference type="OrthoDB" id="9807742at2"/>
<protein>
    <submittedName>
        <fullName evidence="1">Hydrolase</fullName>
    </submittedName>
</protein>
<dbReference type="InterPro" id="IPR036412">
    <property type="entry name" value="HAD-like_sf"/>
</dbReference>
<proteinExistence type="predicted"/>
<dbReference type="EMBL" id="CP018221">
    <property type="protein sequence ID" value="API60819.1"/>
    <property type="molecule type" value="Genomic_DNA"/>
</dbReference>
<dbReference type="STRING" id="1921510.BSL82_17300"/>
<dbReference type="NCBIfam" id="TIGR01509">
    <property type="entry name" value="HAD-SF-IA-v3"/>
    <property type="match status" value="1"/>
</dbReference>
<dbReference type="SFLD" id="SFLDS00003">
    <property type="entry name" value="Haloacid_Dehalogenase"/>
    <property type="match status" value="1"/>
</dbReference>
<dbReference type="InterPro" id="IPR006439">
    <property type="entry name" value="HAD-SF_hydro_IA"/>
</dbReference>
<sequence length="203" mass="23067">MSGIEAVVFDVGNVLFHWNPRHLYERLIEDRDRLDWFLANVVTLDWHFQLDAGRSFAECAEELTALFPDERPLIEAWLHRFNETLEHPVSGMAELVEQLHARQVPLYAITNFSADLWPLFRNTQPVFDRFRDIVVSGVERMVKPDAAIYHLAARRFGIAPGTALFIDDREDNVAGAIAAGFHGHHFVDAARLHADLTARGVIG</sequence>
<dbReference type="GO" id="GO:0016787">
    <property type="term" value="F:hydrolase activity"/>
    <property type="evidence" value="ECO:0007669"/>
    <property type="project" value="UniProtKB-KW"/>
</dbReference>
<dbReference type="SUPFAM" id="SSF56784">
    <property type="entry name" value="HAD-like"/>
    <property type="match status" value="1"/>
</dbReference>
<dbReference type="KEGG" id="sphj:BSL82_17300"/>
<keyword evidence="1" id="KW-0378">Hydrolase</keyword>
<dbReference type="Pfam" id="PF00702">
    <property type="entry name" value="Hydrolase"/>
    <property type="match status" value="1"/>
</dbReference>
<dbReference type="CDD" id="cd02603">
    <property type="entry name" value="HAD_sEH-N_like"/>
    <property type="match status" value="1"/>
</dbReference>
<gene>
    <name evidence="1" type="ORF">BSL82_17300</name>
</gene>
<dbReference type="AlphaFoldDB" id="A0A1L3ZYZ6"/>
<dbReference type="InterPro" id="IPR023214">
    <property type="entry name" value="HAD_sf"/>
</dbReference>
<dbReference type="PANTHER" id="PTHR43611:SF3">
    <property type="entry name" value="FLAVIN MONONUCLEOTIDE HYDROLASE 1, CHLOROPLATIC"/>
    <property type="match status" value="1"/>
</dbReference>
<dbReference type="RefSeq" id="WP_072598475.1">
    <property type="nucleotide sequence ID" value="NZ_CP018221.1"/>
</dbReference>